<evidence type="ECO:0000256" key="2">
    <source>
        <dbReference type="ARBA" id="ARBA00001946"/>
    </source>
</evidence>
<feature type="binding site" evidence="6">
    <location>
        <position position="217"/>
    </location>
    <ligand>
        <name>Mg(2+)</name>
        <dbReference type="ChEBI" id="CHEBI:18420"/>
        <label>1</label>
        <note>catalytic</note>
    </ligand>
</feature>
<dbReference type="PANTHER" id="PTHR20854:SF4">
    <property type="entry name" value="INOSITOL-1-MONOPHOSPHATASE-RELATED"/>
    <property type="match status" value="1"/>
</dbReference>
<keyword evidence="4 7" id="KW-0378">Hydrolase</keyword>
<evidence type="ECO:0000256" key="4">
    <source>
        <dbReference type="ARBA" id="ARBA00022801"/>
    </source>
</evidence>
<comment type="similarity">
    <text evidence="7">Belongs to the inositol monophosphatase superfamily.</text>
</comment>
<keyword evidence="3 6" id="KW-0479">Metal-binding</keyword>
<evidence type="ECO:0000256" key="3">
    <source>
        <dbReference type="ARBA" id="ARBA00022723"/>
    </source>
</evidence>
<evidence type="ECO:0000313" key="10">
    <source>
        <dbReference type="Proteomes" id="UP000649739"/>
    </source>
</evidence>
<feature type="compositionally biased region" description="Low complexity" evidence="8">
    <location>
        <begin position="284"/>
        <end position="303"/>
    </location>
</feature>
<protein>
    <recommendedName>
        <fullName evidence="7">Inositol-1-monophosphatase</fullName>
        <ecNumber evidence="7">3.1.3.25</ecNumber>
    </recommendedName>
</protein>
<feature type="region of interest" description="Disordered" evidence="8">
    <location>
        <begin position="265"/>
        <end position="303"/>
    </location>
</feature>
<dbReference type="AlphaFoldDB" id="A0A8J3B1T2"/>
<name>A0A8J3B1T2_9ACTN</name>
<sequence length="303" mass="30447">MTTADPDPYRLLDLALEVVAAAGATARAMQPGVGGVSTKSTPTDVVTAADRAVERQVVAALRAARPDDRVLGEEYGASGAAGAGVEWVLDPIDGTVNYLYGLPNYAVSLAARCGGEAVLGVVHDPVGGRWWTAVRGGGAYAGDRRLTGSPATEPDRALIGTGFAYAAGTRARQAAVLRAVLPRVRDIRRLGSAATDLCLAAEGALDGYYEAGLAPWDLAAGGLVAAEAGLLVTGLHGDPPGRAMVLAAPPALHGPLHDLVASATAAADAEAARDAEPARRGAEPAEPGAGAAQRGAGPASGRR</sequence>
<dbReference type="InterPro" id="IPR020583">
    <property type="entry name" value="Inositol_monoP_metal-BS"/>
</dbReference>
<evidence type="ECO:0000256" key="8">
    <source>
        <dbReference type="SAM" id="MobiDB-lite"/>
    </source>
</evidence>
<evidence type="ECO:0000256" key="5">
    <source>
        <dbReference type="ARBA" id="ARBA00022842"/>
    </source>
</evidence>
<dbReference type="Gene3D" id="3.30.540.10">
    <property type="entry name" value="Fructose-1,6-Bisphosphatase, subunit A, domain 1"/>
    <property type="match status" value="1"/>
</dbReference>
<feature type="binding site" evidence="6">
    <location>
        <position position="92"/>
    </location>
    <ligand>
        <name>Mg(2+)</name>
        <dbReference type="ChEBI" id="CHEBI:18420"/>
        <label>1</label>
        <note>catalytic</note>
    </ligand>
</feature>
<evidence type="ECO:0000256" key="1">
    <source>
        <dbReference type="ARBA" id="ARBA00001033"/>
    </source>
</evidence>
<dbReference type="SUPFAM" id="SSF56655">
    <property type="entry name" value="Carbohydrate phosphatase"/>
    <property type="match status" value="1"/>
</dbReference>
<dbReference type="EC" id="3.1.3.25" evidence="7"/>
<dbReference type="InterPro" id="IPR000760">
    <property type="entry name" value="Inositol_monophosphatase-like"/>
</dbReference>
<dbReference type="EMBL" id="BMQB01000001">
    <property type="protein sequence ID" value="GGJ77680.1"/>
    <property type="molecule type" value="Genomic_DNA"/>
</dbReference>
<gene>
    <name evidence="9" type="ORF">GCM10010123_04650</name>
</gene>
<dbReference type="InterPro" id="IPR033942">
    <property type="entry name" value="IMPase"/>
</dbReference>
<evidence type="ECO:0000256" key="6">
    <source>
        <dbReference type="PIRSR" id="PIRSR600760-2"/>
    </source>
</evidence>
<dbReference type="Proteomes" id="UP000649739">
    <property type="component" value="Unassembled WGS sequence"/>
</dbReference>
<comment type="caution">
    <text evidence="9">The sequence shown here is derived from an EMBL/GenBank/DDBJ whole genome shotgun (WGS) entry which is preliminary data.</text>
</comment>
<dbReference type="PRINTS" id="PR00377">
    <property type="entry name" value="IMPHPHTASES"/>
</dbReference>
<dbReference type="PROSITE" id="PS00629">
    <property type="entry name" value="IMP_1"/>
    <property type="match status" value="1"/>
</dbReference>
<evidence type="ECO:0000256" key="7">
    <source>
        <dbReference type="RuleBase" id="RU364068"/>
    </source>
</evidence>
<feature type="compositionally biased region" description="Basic and acidic residues" evidence="8">
    <location>
        <begin position="270"/>
        <end position="283"/>
    </location>
</feature>
<dbReference type="Gene3D" id="3.40.190.80">
    <property type="match status" value="1"/>
</dbReference>
<dbReference type="PANTHER" id="PTHR20854">
    <property type="entry name" value="INOSITOL MONOPHOSPHATASE"/>
    <property type="match status" value="1"/>
</dbReference>
<proteinExistence type="inferred from homology"/>
<feature type="binding site" evidence="6">
    <location>
        <position position="90"/>
    </location>
    <ligand>
        <name>Mg(2+)</name>
        <dbReference type="ChEBI" id="CHEBI:18420"/>
        <label>2</label>
    </ligand>
</feature>
<comment type="catalytic activity">
    <reaction evidence="1 7">
        <text>a myo-inositol phosphate + H2O = myo-inositol + phosphate</text>
        <dbReference type="Rhea" id="RHEA:24056"/>
        <dbReference type="ChEBI" id="CHEBI:15377"/>
        <dbReference type="ChEBI" id="CHEBI:17268"/>
        <dbReference type="ChEBI" id="CHEBI:43474"/>
        <dbReference type="ChEBI" id="CHEBI:84139"/>
        <dbReference type="EC" id="3.1.3.25"/>
    </reaction>
</comment>
<dbReference type="CDD" id="cd01639">
    <property type="entry name" value="IMPase"/>
    <property type="match status" value="1"/>
</dbReference>
<evidence type="ECO:0000313" key="9">
    <source>
        <dbReference type="EMBL" id="GGJ77680.1"/>
    </source>
</evidence>
<dbReference type="GO" id="GO:0046872">
    <property type="term" value="F:metal ion binding"/>
    <property type="evidence" value="ECO:0007669"/>
    <property type="project" value="UniProtKB-KW"/>
</dbReference>
<keyword evidence="10" id="KW-1185">Reference proteome</keyword>
<comment type="cofactor">
    <cofactor evidence="2 6 7">
        <name>Mg(2+)</name>
        <dbReference type="ChEBI" id="CHEBI:18420"/>
    </cofactor>
</comment>
<dbReference type="Pfam" id="PF00459">
    <property type="entry name" value="Inositol_P"/>
    <property type="match status" value="1"/>
</dbReference>
<dbReference type="GO" id="GO:0006020">
    <property type="term" value="P:inositol metabolic process"/>
    <property type="evidence" value="ECO:0007669"/>
    <property type="project" value="TreeGrafter"/>
</dbReference>
<dbReference type="GO" id="GO:0007165">
    <property type="term" value="P:signal transduction"/>
    <property type="evidence" value="ECO:0007669"/>
    <property type="project" value="TreeGrafter"/>
</dbReference>
<dbReference type="GO" id="GO:0008934">
    <property type="term" value="F:inositol monophosphate 1-phosphatase activity"/>
    <property type="evidence" value="ECO:0007669"/>
    <property type="project" value="InterPro"/>
</dbReference>
<accession>A0A8J3B1T2</accession>
<keyword evidence="5 6" id="KW-0460">Magnesium</keyword>
<organism evidence="9 10">
    <name type="scientific">Pilimelia anulata</name>
    <dbReference type="NCBI Taxonomy" id="53371"/>
    <lineage>
        <taxon>Bacteria</taxon>
        <taxon>Bacillati</taxon>
        <taxon>Actinomycetota</taxon>
        <taxon>Actinomycetes</taxon>
        <taxon>Micromonosporales</taxon>
        <taxon>Micromonosporaceae</taxon>
        <taxon>Pilimelia</taxon>
    </lineage>
</organism>
<reference evidence="9" key="2">
    <citation type="submission" date="2020-09" db="EMBL/GenBank/DDBJ databases">
        <authorList>
            <person name="Sun Q."/>
            <person name="Ohkuma M."/>
        </authorList>
    </citation>
    <scope>NUCLEOTIDE SEQUENCE</scope>
    <source>
        <strain evidence="9">JCM 3090</strain>
    </source>
</reference>
<feature type="binding site" evidence="6">
    <location>
        <position position="93"/>
    </location>
    <ligand>
        <name>Mg(2+)</name>
        <dbReference type="ChEBI" id="CHEBI:18420"/>
        <label>2</label>
    </ligand>
</feature>
<reference evidence="9" key="1">
    <citation type="journal article" date="2014" name="Int. J. Syst. Evol. Microbiol.">
        <title>Complete genome sequence of Corynebacterium casei LMG S-19264T (=DSM 44701T), isolated from a smear-ripened cheese.</title>
        <authorList>
            <consortium name="US DOE Joint Genome Institute (JGI-PGF)"/>
            <person name="Walter F."/>
            <person name="Albersmeier A."/>
            <person name="Kalinowski J."/>
            <person name="Ruckert C."/>
        </authorList>
    </citation>
    <scope>NUCLEOTIDE SEQUENCE</scope>
    <source>
        <strain evidence="9">JCM 3090</strain>
    </source>
</reference>
<dbReference type="RefSeq" id="WP_189168308.1">
    <property type="nucleotide sequence ID" value="NZ_BMQB01000001.1"/>
</dbReference>
<feature type="binding site" evidence="6">
    <location>
        <position position="73"/>
    </location>
    <ligand>
        <name>Mg(2+)</name>
        <dbReference type="ChEBI" id="CHEBI:18420"/>
        <label>1</label>
        <note>catalytic</note>
    </ligand>
</feature>